<feature type="transmembrane region" description="Helical" evidence="1">
    <location>
        <begin position="40"/>
        <end position="62"/>
    </location>
</feature>
<dbReference type="RefSeq" id="WP_091413121.1">
    <property type="nucleotide sequence ID" value="NZ_LT629749.1"/>
</dbReference>
<proteinExistence type="predicted"/>
<reference evidence="2 3" key="1">
    <citation type="submission" date="2016-10" db="EMBL/GenBank/DDBJ databases">
        <authorList>
            <person name="de Groot N.N."/>
        </authorList>
    </citation>
    <scope>NUCLEOTIDE SEQUENCE [LARGE SCALE GENOMIC DNA]</scope>
    <source>
        <strain evidence="2 3">DSM 21741</strain>
    </source>
</reference>
<accession>A0A1H1VAZ1</accession>
<dbReference type="EMBL" id="LT629749">
    <property type="protein sequence ID" value="SDS81439.1"/>
    <property type="molecule type" value="Genomic_DNA"/>
</dbReference>
<dbReference type="AlphaFoldDB" id="A0A1H1VAZ1"/>
<evidence type="ECO:0000313" key="3">
    <source>
        <dbReference type="Proteomes" id="UP000199092"/>
    </source>
</evidence>
<dbReference type="Proteomes" id="UP000199092">
    <property type="component" value="Chromosome I"/>
</dbReference>
<feature type="transmembrane region" description="Helical" evidence="1">
    <location>
        <begin position="96"/>
        <end position="115"/>
    </location>
</feature>
<evidence type="ECO:0008006" key="4">
    <source>
        <dbReference type="Google" id="ProtNLM"/>
    </source>
</evidence>
<sequence>MTTPAGRARLLLLAAALLGVEALAALVFGVLEASNISPVRAVMGLGVTVIMLGYGVLLGLVARGVALGRRWSRGLAVVTQLVLLLLGYSFRQPPTTAAGLVMGLVALAVLVCLLAPSSTRAFLAEGTPRPGDPTA</sequence>
<keyword evidence="1" id="KW-0472">Membrane</keyword>
<evidence type="ECO:0000256" key="1">
    <source>
        <dbReference type="SAM" id="Phobius"/>
    </source>
</evidence>
<organism evidence="2 3">
    <name type="scientific">Friedmanniella luteola</name>
    <dbReference type="NCBI Taxonomy" id="546871"/>
    <lineage>
        <taxon>Bacteria</taxon>
        <taxon>Bacillati</taxon>
        <taxon>Actinomycetota</taxon>
        <taxon>Actinomycetes</taxon>
        <taxon>Propionibacteriales</taxon>
        <taxon>Nocardioidaceae</taxon>
        <taxon>Friedmanniella</taxon>
    </lineage>
</organism>
<dbReference type="STRING" id="546871.SAMN04488543_2428"/>
<name>A0A1H1VAZ1_9ACTN</name>
<protein>
    <recommendedName>
        <fullName evidence="4">Integral membrane protein</fullName>
    </recommendedName>
</protein>
<evidence type="ECO:0000313" key="2">
    <source>
        <dbReference type="EMBL" id="SDS81439.1"/>
    </source>
</evidence>
<gene>
    <name evidence="2" type="ORF">SAMN04488543_2428</name>
</gene>
<keyword evidence="3" id="KW-1185">Reference proteome</keyword>
<keyword evidence="1" id="KW-0812">Transmembrane</keyword>
<keyword evidence="1" id="KW-1133">Transmembrane helix</keyword>
<feature type="transmembrane region" description="Helical" evidence="1">
    <location>
        <begin position="74"/>
        <end position="90"/>
    </location>
</feature>